<comment type="subcellular location">
    <subcellularLocation>
        <location evidence="3">Membrane</location>
        <topology evidence="3">Multi-pass membrane protein</topology>
    </subcellularLocation>
    <subcellularLocation>
        <location evidence="2">Nucleus</location>
    </subcellularLocation>
</comment>
<dbReference type="GO" id="GO:0006364">
    <property type="term" value="P:rRNA processing"/>
    <property type="evidence" value="ECO:0007669"/>
    <property type="project" value="TreeGrafter"/>
</dbReference>
<evidence type="ECO:0000256" key="11">
    <source>
        <dbReference type="SAM" id="Phobius"/>
    </source>
</evidence>
<evidence type="ECO:0000256" key="1">
    <source>
        <dbReference type="ARBA" id="ARBA00002435"/>
    </source>
</evidence>
<evidence type="ECO:0000256" key="8">
    <source>
        <dbReference type="ARBA" id="ARBA00022989"/>
    </source>
</evidence>
<dbReference type="GO" id="GO:0030677">
    <property type="term" value="C:ribonuclease P complex"/>
    <property type="evidence" value="ECO:0007669"/>
    <property type="project" value="InterPro"/>
</dbReference>
<dbReference type="GO" id="GO:0033204">
    <property type="term" value="F:ribonuclease P RNA binding"/>
    <property type="evidence" value="ECO:0007669"/>
    <property type="project" value="InterPro"/>
</dbReference>
<accession>A0AAN8S4S1</accession>
<feature type="transmembrane region" description="Helical" evidence="11">
    <location>
        <begin position="113"/>
        <end position="134"/>
    </location>
</feature>
<dbReference type="Gene3D" id="2.30.30.210">
    <property type="entry name" value="Ribonuclease P/MRP, subunit p29"/>
    <property type="match status" value="1"/>
</dbReference>
<dbReference type="GO" id="GO:0005634">
    <property type="term" value="C:nucleus"/>
    <property type="evidence" value="ECO:0007669"/>
    <property type="project" value="UniProtKB-SubCell"/>
</dbReference>
<reference evidence="12 13" key="1">
    <citation type="submission" date="2023-10" db="EMBL/GenBank/DDBJ databases">
        <title>Genomes of two closely related lineages of the louse Polyplax serrata with different host specificities.</title>
        <authorList>
            <person name="Martinu J."/>
            <person name="Tarabai H."/>
            <person name="Stefka J."/>
            <person name="Hypsa V."/>
        </authorList>
    </citation>
    <scope>NUCLEOTIDE SEQUENCE [LARGE SCALE GENOMIC DNA]</scope>
    <source>
        <strain evidence="12">HR10_N</strain>
    </source>
</reference>
<comment type="similarity">
    <text evidence="4">Belongs to the eukaryotic/archaeal RNase P protein component 1 family.</text>
</comment>
<comment type="function">
    <text evidence="1">Component of ribonuclease P, a ribonucleoprotein complex that generates mature tRNA molecules by cleaving their 5'-ends.</text>
</comment>
<evidence type="ECO:0000256" key="6">
    <source>
        <dbReference type="ARBA" id="ARBA00016225"/>
    </source>
</evidence>
<organism evidence="12 13">
    <name type="scientific">Polyplax serrata</name>
    <name type="common">Common mouse louse</name>
    <dbReference type="NCBI Taxonomy" id="468196"/>
    <lineage>
        <taxon>Eukaryota</taxon>
        <taxon>Metazoa</taxon>
        <taxon>Ecdysozoa</taxon>
        <taxon>Arthropoda</taxon>
        <taxon>Hexapoda</taxon>
        <taxon>Insecta</taxon>
        <taxon>Pterygota</taxon>
        <taxon>Neoptera</taxon>
        <taxon>Paraneoptera</taxon>
        <taxon>Psocodea</taxon>
        <taxon>Troctomorpha</taxon>
        <taxon>Phthiraptera</taxon>
        <taxon>Anoplura</taxon>
        <taxon>Polyplacidae</taxon>
        <taxon>Polyplax</taxon>
    </lineage>
</organism>
<protein>
    <recommendedName>
        <fullName evidence="6">Ribonuclease P protein subunit p29</fullName>
    </recommendedName>
</protein>
<evidence type="ECO:0000313" key="13">
    <source>
        <dbReference type="Proteomes" id="UP001372834"/>
    </source>
</evidence>
<dbReference type="EMBL" id="JAWJWE010000004">
    <property type="protein sequence ID" value="KAK6636594.1"/>
    <property type="molecule type" value="Genomic_DNA"/>
</dbReference>
<dbReference type="GO" id="GO:0016020">
    <property type="term" value="C:membrane"/>
    <property type="evidence" value="ECO:0007669"/>
    <property type="project" value="UniProtKB-SubCell"/>
</dbReference>
<evidence type="ECO:0000256" key="3">
    <source>
        <dbReference type="ARBA" id="ARBA00004141"/>
    </source>
</evidence>
<dbReference type="InterPro" id="IPR016848">
    <property type="entry name" value="RNase_P/MRP_Rpp29-subunit"/>
</dbReference>
<evidence type="ECO:0000256" key="5">
    <source>
        <dbReference type="ARBA" id="ARBA00007743"/>
    </source>
</evidence>
<keyword evidence="9 11" id="KW-0472">Membrane</keyword>
<dbReference type="InterPro" id="IPR023534">
    <property type="entry name" value="Rof/RNase_P-like"/>
</dbReference>
<dbReference type="Proteomes" id="UP001372834">
    <property type="component" value="Unassembled WGS sequence"/>
</dbReference>
<dbReference type="InterPro" id="IPR008590">
    <property type="entry name" value="TMEM_230/134"/>
</dbReference>
<dbReference type="SMART" id="SM00538">
    <property type="entry name" value="POP4"/>
    <property type="match status" value="1"/>
</dbReference>
<dbReference type="Pfam" id="PF01868">
    <property type="entry name" value="RNase_P-MRP_p29"/>
    <property type="match status" value="1"/>
</dbReference>
<comment type="similarity">
    <text evidence="5">Belongs to the TMEM134/TMEM230 family.</text>
</comment>
<comment type="caution">
    <text evidence="12">The sequence shown here is derived from an EMBL/GenBank/DDBJ whole genome shotgun (WGS) entry which is preliminary data.</text>
</comment>
<dbReference type="GO" id="GO:0001682">
    <property type="term" value="P:tRNA 5'-leader removal"/>
    <property type="evidence" value="ECO:0007669"/>
    <property type="project" value="InterPro"/>
</dbReference>
<evidence type="ECO:0000313" key="12">
    <source>
        <dbReference type="EMBL" id="KAK6636594.1"/>
    </source>
</evidence>
<evidence type="ECO:0000256" key="10">
    <source>
        <dbReference type="ARBA" id="ARBA00046486"/>
    </source>
</evidence>
<gene>
    <name evidence="12" type="ORF">RUM43_010256</name>
</gene>
<keyword evidence="7 11" id="KW-0812">Transmembrane</keyword>
<dbReference type="PANTHER" id="PTHR13348:SF0">
    <property type="entry name" value="RIBONUCLEASE P PROTEIN SUBUNIT P29"/>
    <property type="match status" value="1"/>
</dbReference>
<dbReference type="InterPro" id="IPR002730">
    <property type="entry name" value="Rpp29/RNP1"/>
</dbReference>
<evidence type="ECO:0000256" key="2">
    <source>
        <dbReference type="ARBA" id="ARBA00004123"/>
    </source>
</evidence>
<evidence type="ECO:0000256" key="9">
    <source>
        <dbReference type="ARBA" id="ARBA00023136"/>
    </source>
</evidence>
<evidence type="ECO:0000256" key="4">
    <source>
        <dbReference type="ARBA" id="ARBA00006181"/>
    </source>
</evidence>
<keyword evidence="8 11" id="KW-1133">Transmembrane helix</keyword>
<name>A0AAN8S4S1_POLSC</name>
<sequence length="378" mass="42709">MGLKLKMAGSMNGQNKFSIDDAFDENSDEPIRVYGSTTDRSPHINKHKSVDIDSNITVWVENPGLQRLQAVSDDTTSKDSDSLIRYGGCSSEYDYDPSEPCWKHPKIKENWKMVLAAVALLVIGISLFAVGVALTTLSGLQGLVFFIAVKGKRGNLSKDVKNRVLRGIDYSKEDRENLLNKFISSISRLCDDDPEGIKKSFVVLQKTPGKKSNRSKKSSNTKLLSYSKRRELGLYAVGKKSLKYAELLPLHELWKDYMTQYMQLDTLQEQKWKNSPDDPNFEMVAQKLYRADYHGAEMTVTRSKCYSLVSANGIVVMETKFCFKLLGKDNIVRTIPKASCAFSFHINNFKFSFFGKNMLVRPAQRSAKKIKLSCDNDL</sequence>
<proteinExistence type="inferred from homology"/>
<evidence type="ECO:0000256" key="7">
    <source>
        <dbReference type="ARBA" id="ARBA00022692"/>
    </source>
</evidence>
<comment type="subunit">
    <text evidence="10">Component of nuclear RNase P and RNase MRP ribonucleoproteins. RNase P consists of a catalytic RNA moiety and 10 different protein chains; POP1, POP4, POP5, POP7, RPP14, RPP21, RPP25, RPP30, RPP38 and RPP40. Within the RNase P complex, POP1, POP7 and RPP25 form the 'finger' subcomplex, POP5, RPP14, RPP40 and homodimeric RPP30 form the 'palm' subcomplex, and RPP21, POP4 and RPP38 form the 'wrist' subcomplex. All subunits of the RNase P complex interact with the catalytic RNA. Several subunits of RNase P are also part of the RNase MRP complex. RNase MRP consists of a catalytic RNA moiety and about 8 protein subunits; POP1, POP7, RPP25, RPP30, RPP38, RPP40 and possibly also POP4 and POP5.</text>
</comment>
<dbReference type="PANTHER" id="PTHR13348">
    <property type="entry name" value="RIBONUCLEASE P SUBUNIT P29"/>
    <property type="match status" value="1"/>
</dbReference>
<dbReference type="SUPFAM" id="SSF101744">
    <property type="entry name" value="Rof/RNase P subunit-like"/>
    <property type="match status" value="1"/>
</dbReference>
<dbReference type="GO" id="GO:0000172">
    <property type="term" value="C:ribonuclease MRP complex"/>
    <property type="evidence" value="ECO:0007669"/>
    <property type="project" value="InterPro"/>
</dbReference>
<dbReference type="Pfam" id="PF05915">
    <property type="entry name" value="TMEM_230_134"/>
    <property type="match status" value="1"/>
</dbReference>
<dbReference type="AlphaFoldDB" id="A0AAN8S4S1"/>
<dbReference type="InterPro" id="IPR036980">
    <property type="entry name" value="RNase_P/MRP_Rpp29_sf"/>
</dbReference>